<dbReference type="PANTHER" id="PTHR12429">
    <property type="entry name" value="NEURALIZED"/>
    <property type="match status" value="1"/>
</dbReference>
<dbReference type="GO" id="GO:0014069">
    <property type="term" value="C:postsynaptic density"/>
    <property type="evidence" value="ECO:0007669"/>
    <property type="project" value="TreeGrafter"/>
</dbReference>
<feature type="compositionally biased region" description="Basic and acidic residues" evidence="5">
    <location>
        <begin position="780"/>
        <end position="825"/>
    </location>
</feature>
<feature type="domain" description="NHR" evidence="6">
    <location>
        <begin position="254"/>
        <end position="409"/>
    </location>
</feature>
<organism evidence="7 8">
    <name type="scientific">Aldrovandia affinis</name>
    <dbReference type="NCBI Taxonomy" id="143900"/>
    <lineage>
        <taxon>Eukaryota</taxon>
        <taxon>Metazoa</taxon>
        <taxon>Chordata</taxon>
        <taxon>Craniata</taxon>
        <taxon>Vertebrata</taxon>
        <taxon>Euteleostomi</taxon>
        <taxon>Actinopterygii</taxon>
        <taxon>Neopterygii</taxon>
        <taxon>Teleostei</taxon>
        <taxon>Notacanthiformes</taxon>
        <taxon>Halosauridae</taxon>
        <taxon>Aldrovandia</taxon>
    </lineage>
</organism>
<dbReference type="InterPro" id="IPR006573">
    <property type="entry name" value="NHR_dom"/>
</dbReference>
<dbReference type="EMBL" id="JAINUG010000007">
    <property type="protein sequence ID" value="KAJ8415993.1"/>
    <property type="molecule type" value="Genomic_DNA"/>
</dbReference>
<evidence type="ECO:0000256" key="5">
    <source>
        <dbReference type="SAM" id="MobiDB-lite"/>
    </source>
</evidence>
<dbReference type="FunFam" id="2.60.120.920:FF:000005">
    <property type="entry name" value="Putative E3 ubiquitin-protein ligase NEURL1B"/>
    <property type="match status" value="1"/>
</dbReference>
<feature type="region of interest" description="Disordered" evidence="5">
    <location>
        <begin position="225"/>
        <end position="245"/>
    </location>
</feature>
<proteinExistence type="predicted"/>
<feature type="compositionally biased region" description="Low complexity" evidence="5">
    <location>
        <begin position="1217"/>
        <end position="1239"/>
    </location>
</feature>
<evidence type="ECO:0000259" key="6">
    <source>
        <dbReference type="PROSITE" id="PS51065"/>
    </source>
</evidence>
<name>A0AAD7X0R6_9TELE</name>
<dbReference type="Pfam" id="PF07177">
    <property type="entry name" value="Neuralized"/>
    <property type="match status" value="2"/>
</dbReference>
<dbReference type="Gene3D" id="2.60.120.920">
    <property type="match status" value="2"/>
</dbReference>
<dbReference type="Proteomes" id="UP001221898">
    <property type="component" value="Unassembled WGS sequence"/>
</dbReference>
<feature type="region of interest" description="Disordered" evidence="5">
    <location>
        <begin position="558"/>
        <end position="582"/>
    </location>
</feature>
<feature type="compositionally biased region" description="Polar residues" evidence="5">
    <location>
        <begin position="1273"/>
        <end position="1297"/>
    </location>
</feature>
<dbReference type="GO" id="GO:0005886">
    <property type="term" value="C:plasma membrane"/>
    <property type="evidence" value="ECO:0007669"/>
    <property type="project" value="TreeGrafter"/>
</dbReference>
<protein>
    <recommendedName>
        <fullName evidence="6">NHR domain-containing protein</fullName>
    </recommendedName>
</protein>
<dbReference type="FunFam" id="2.60.120.920:FF:000022">
    <property type="entry name" value="E3 ubiquitin-protein ligase NEURL1 isoform X2"/>
    <property type="match status" value="1"/>
</dbReference>
<keyword evidence="8" id="KW-1185">Reference proteome</keyword>
<dbReference type="GO" id="GO:0008270">
    <property type="term" value="F:zinc ion binding"/>
    <property type="evidence" value="ECO:0007669"/>
    <property type="project" value="UniProtKB-KW"/>
</dbReference>
<dbReference type="InterPro" id="IPR037962">
    <property type="entry name" value="Neuralized"/>
</dbReference>
<sequence>MERLKDKGGSGEGEPARVRCAARCLLQPRFETRRRWPGAPVRGADWLSAPGEVPSRRRWIIAALRELACPVVTGGEFVGEGESKEIEDDSCSALRDCVYVSPVRKTRGPRGCTVMLSVPALVVSPSWGGICLSAPGEGGRVSQLRSTEKHGTGVSRMWMGGRVPLALVVSPDRGRRLAVHPRGRGEGEPARESPELDGSAGAGSEESAHRLCLRTTAARTLWAARSPPPLTGVTTSPNGACPSRSAVESRPAPCCSTLMPRVRRSPWTRSQKSVKRQASFCNAITFSNRPVRLYEQVRLKITKKQCCWSGALRLGFTAKDPSRITPDSLPKYACPDLVSQTGFWAKALPEEFANEGNLVAFWVDKKGRVLYRINDSSPMLFFSGVRTIGPLWALIDVYGLTRGVQLLGSAFECSVLCADVTRCSSTGQESNDVTKWLLDQKSICEGLRADARRVRWDPQETPSWQEYHVTGVSPSYGLLRALLVLDEVWHGGTVVQWIALPPHSKKVPVRCHSPETGSDMRLGIASSEPEPAKPPAVVTARAGNGDCHWARDDSSIRSAPQAALDSHGTRPSSTKRQWAGSLRGGSQKAHRCVFSSPSSPALPCLPACLPACLTRDEPTHGARRTLSCTMSHPGYATSNSARRQRRTRFLSFTLRAGMGKFAVGLIGDIVSPRDVRPGPLRTDVFVSAPICRLALLSLYWRTVAAVAFTQITEGVAEQGPGGRTLVSGVITRDQIAGLPPRLFVLLGLVSAAVSVQIIGSMASDSAVLTERGMSFHHRGVKTEKRRDCEERLPGTRRDGTDSLPEEVERRGLAGGERKSVGERERDVGGADQYRWLSVGRDSELVPADCLRPRSFTTVRRSSLRREADDSRLSVSLCDLNLREEHLHPSSATCPIPQNSLNSQQCHLLPAHLDGDLRFHPLRGAHVRPLDEQTVAACGGERSRDDRTLVFTERPLRPGETVFVKVTKSSASRAGSLSYGVTSCDPGLLRPGDLPHDPESLVDRKEFWAVCRVPTALQGGDILGFQVTPEGEVVLSHNGASAGMQVCVDNSRPLWMFFGLHGAVTQLRILDRPWSSAPIGAVFACLPQGEPARVRREAHAVRQSGESMEEQLFPAPFDLRAGRRAFRAVGLTAPRSAVAGMLGPRPVRCFRSMNGTPGPAGITGTRFPHRAPSGLSTGRTDSWVILTTGRTDSWVILTTGRTDSWVIPGSTHQADPRGPSAPGSPSSSPNTPTGLGSGTSEPLLNSTCNGAFCSPAGVNSDPFETEFTHPCSGDSLTQRTPYRTSQNTVNNVQLSHQPPQVPHLPIRPWGGLER</sequence>
<dbReference type="GO" id="GO:0045746">
    <property type="term" value="P:negative regulation of Notch signaling pathway"/>
    <property type="evidence" value="ECO:0007669"/>
    <property type="project" value="TreeGrafter"/>
</dbReference>
<dbReference type="PROSITE" id="PS51065">
    <property type="entry name" value="NHR"/>
    <property type="match status" value="2"/>
</dbReference>
<evidence type="ECO:0000313" key="8">
    <source>
        <dbReference type="Proteomes" id="UP001221898"/>
    </source>
</evidence>
<evidence type="ECO:0000256" key="4">
    <source>
        <dbReference type="ARBA" id="ARBA00022833"/>
    </source>
</evidence>
<gene>
    <name evidence="7" type="ORF">AAFF_G00380150</name>
</gene>
<dbReference type="SMART" id="SM00588">
    <property type="entry name" value="NEUZ"/>
    <property type="match status" value="2"/>
</dbReference>
<keyword evidence="1" id="KW-0479">Metal-binding</keyword>
<feature type="region of interest" description="Disordered" evidence="5">
    <location>
        <begin position="176"/>
        <end position="208"/>
    </location>
</feature>
<keyword evidence="2" id="KW-0677">Repeat</keyword>
<dbReference type="GO" id="GO:0061630">
    <property type="term" value="F:ubiquitin protein ligase activity"/>
    <property type="evidence" value="ECO:0007669"/>
    <property type="project" value="TreeGrafter"/>
</dbReference>
<evidence type="ECO:0000256" key="3">
    <source>
        <dbReference type="ARBA" id="ARBA00022771"/>
    </source>
</evidence>
<reference evidence="7" key="1">
    <citation type="journal article" date="2023" name="Science">
        <title>Genome structures resolve the early diversification of teleost fishes.</title>
        <authorList>
            <person name="Parey E."/>
            <person name="Louis A."/>
            <person name="Montfort J."/>
            <person name="Bouchez O."/>
            <person name="Roques C."/>
            <person name="Iampietro C."/>
            <person name="Lluch J."/>
            <person name="Castinel A."/>
            <person name="Donnadieu C."/>
            <person name="Desvignes T."/>
            <person name="Floi Bucao C."/>
            <person name="Jouanno E."/>
            <person name="Wen M."/>
            <person name="Mejri S."/>
            <person name="Dirks R."/>
            <person name="Jansen H."/>
            <person name="Henkel C."/>
            <person name="Chen W.J."/>
            <person name="Zahm M."/>
            <person name="Cabau C."/>
            <person name="Klopp C."/>
            <person name="Thompson A.W."/>
            <person name="Robinson-Rechavi M."/>
            <person name="Braasch I."/>
            <person name="Lecointre G."/>
            <person name="Bobe J."/>
            <person name="Postlethwait J.H."/>
            <person name="Berthelot C."/>
            <person name="Roest Crollius H."/>
            <person name="Guiguen Y."/>
        </authorList>
    </citation>
    <scope>NUCLEOTIDE SEQUENCE</scope>
    <source>
        <strain evidence="7">NC1722</strain>
    </source>
</reference>
<comment type="caution">
    <text evidence="7">The sequence shown here is derived from an EMBL/GenBank/DDBJ whole genome shotgun (WGS) entry which is preliminary data.</text>
</comment>
<feature type="region of interest" description="Disordered" evidence="5">
    <location>
        <begin position="1269"/>
        <end position="1313"/>
    </location>
</feature>
<feature type="compositionally biased region" description="Basic and acidic residues" evidence="5">
    <location>
        <begin position="183"/>
        <end position="194"/>
    </location>
</feature>
<feature type="domain" description="NHR" evidence="6">
    <location>
        <begin position="915"/>
        <end position="1071"/>
    </location>
</feature>
<accession>A0AAD7X0R6</accession>
<feature type="region of interest" description="Disordered" evidence="5">
    <location>
        <begin position="1157"/>
        <end position="1176"/>
    </location>
</feature>
<keyword evidence="3" id="KW-0863">Zinc-finger</keyword>
<feature type="region of interest" description="Disordered" evidence="5">
    <location>
        <begin position="778"/>
        <end position="825"/>
    </location>
</feature>
<evidence type="ECO:0000256" key="1">
    <source>
        <dbReference type="ARBA" id="ARBA00022723"/>
    </source>
</evidence>
<dbReference type="PANTHER" id="PTHR12429:SF13">
    <property type="entry name" value="E3 UBIQUITIN-PROTEIN LIGASE NEURL1"/>
    <property type="match status" value="1"/>
</dbReference>
<feature type="region of interest" description="Disordered" evidence="5">
    <location>
        <begin position="1204"/>
        <end position="1241"/>
    </location>
</feature>
<dbReference type="InterPro" id="IPR043136">
    <property type="entry name" value="B30.2/SPRY_sf"/>
</dbReference>
<keyword evidence="4" id="KW-0862">Zinc</keyword>
<evidence type="ECO:0000256" key="2">
    <source>
        <dbReference type="ARBA" id="ARBA00022737"/>
    </source>
</evidence>
<evidence type="ECO:0000313" key="7">
    <source>
        <dbReference type="EMBL" id="KAJ8415993.1"/>
    </source>
</evidence>